<feature type="region of interest" description="Disordered" evidence="1">
    <location>
        <begin position="132"/>
        <end position="176"/>
    </location>
</feature>
<accession>A0A8S9X6T7</accession>
<organism evidence="3 4">
    <name type="scientific">Apolygus lucorum</name>
    <name type="common">Small green plant bug</name>
    <name type="synonym">Lygocoris lucorum</name>
    <dbReference type="NCBI Taxonomy" id="248454"/>
    <lineage>
        <taxon>Eukaryota</taxon>
        <taxon>Metazoa</taxon>
        <taxon>Ecdysozoa</taxon>
        <taxon>Arthropoda</taxon>
        <taxon>Hexapoda</taxon>
        <taxon>Insecta</taxon>
        <taxon>Pterygota</taxon>
        <taxon>Neoptera</taxon>
        <taxon>Paraneoptera</taxon>
        <taxon>Hemiptera</taxon>
        <taxon>Heteroptera</taxon>
        <taxon>Panheteroptera</taxon>
        <taxon>Cimicomorpha</taxon>
        <taxon>Miridae</taxon>
        <taxon>Mirini</taxon>
        <taxon>Apolygus</taxon>
    </lineage>
</organism>
<feature type="signal peptide" evidence="2">
    <location>
        <begin position="1"/>
        <end position="19"/>
    </location>
</feature>
<dbReference type="OrthoDB" id="6159259at2759"/>
<dbReference type="AlphaFoldDB" id="A0A8S9X6T7"/>
<reference evidence="3" key="1">
    <citation type="journal article" date="2021" name="Mol. Ecol. Resour.">
        <title>Apolygus lucorum genome provides insights into omnivorousness and mesophyll feeding.</title>
        <authorList>
            <person name="Liu Y."/>
            <person name="Liu H."/>
            <person name="Wang H."/>
            <person name="Huang T."/>
            <person name="Liu B."/>
            <person name="Yang B."/>
            <person name="Yin L."/>
            <person name="Li B."/>
            <person name="Zhang Y."/>
            <person name="Zhang S."/>
            <person name="Jiang F."/>
            <person name="Zhang X."/>
            <person name="Ren Y."/>
            <person name="Wang B."/>
            <person name="Wang S."/>
            <person name="Lu Y."/>
            <person name="Wu K."/>
            <person name="Fan W."/>
            <person name="Wang G."/>
        </authorList>
    </citation>
    <scope>NUCLEOTIDE SEQUENCE</scope>
    <source>
        <strain evidence="3">12Hb</strain>
    </source>
</reference>
<feature type="chain" id="PRO_5035919720" evidence="2">
    <location>
        <begin position="20"/>
        <end position="294"/>
    </location>
</feature>
<evidence type="ECO:0000313" key="3">
    <source>
        <dbReference type="EMBL" id="KAF6204683.1"/>
    </source>
</evidence>
<keyword evidence="4" id="KW-1185">Reference proteome</keyword>
<dbReference type="Proteomes" id="UP000466442">
    <property type="component" value="Linkage Group LG9"/>
</dbReference>
<feature type="compositionally biased region" description="Low complexity" evidence="1">
    <location>
        <begin position="268"/>
        <end position="278"/>
    </location>
</feature>
<proteinExistence type="predicted"/>
<gene>
    <name evidence="3" type="ORF">GE061_018844</name>
</gene>
<evidence type="ECO:0000256" key="1">
    <source>
        <dbReference type="SAM" id="MobiDB-lite"/>
    </source>
</evidence>
<name>A0A8S9X6T7_APOLU</name>
<dbReference type="EMBL" id="WIXP02000009">
    <property type="protein sequence ID" value="KAF6204683.1"/>
    <property type="molecule type" value="Genomic_DNA"/>
</dbReference>
<evidence type="ECO:0000313" key="4">
    <source>
        <dbReference type="Proteomes" id="UP000466442"/>
    </source>
</evidence>
<sequence>MKATLLFCVVLALFALVSATYLGRVHGRGFESPWDTVRWDDSVFAVVGPANSDDEVWVTMGAEEEHHASSINFVSETSGTEQAFQLSEGDMEPWEIPMRVTWGRMEQEKLKGDEAKDGKEEFRKEARSRYVVEEGEAKKGEAESEANDKVKKEDVEGVDKEEASDVSCDKNEDEEQLMTGEDDLVEKQKYVNTKRRGRGSYKLDMWKYDARSISLDNSTDPKGKPSNLRESKLVTITLAQDLKCISSKLGKVVGAKMVTNAKTLGAQSSTSPSSTEGSVKTVVNCSKEKRLQRG</sequence>
<keyword evidence="2" id="KW-0732">Signal</keyword>
<evidence type="ECO:0000256" key="2">
    <source>
        <dbReference type="SAM" id="SignalP"/>
    </source>
</evidence>
<protein>
    <submittedName>
        <fullName evidence="3">Uncharacterized protein</fullName>
    </submittedName>
</protein>
<comment type="caution">
    <text evidence="3">The sequence shown here is derived from an EMBL/GenBank/DDBJ whole genome shotgun (WGS) entry which is preliminary data.</text>
</comment>
<feature type="compositionally biased region" description="Basic and acidic residues" evidence="1">
    <location>
        <begin position="132"/>
        <end position="170"/>
    </location>
</feature>
<feature type="region of interest" description="Disordered" evidence="1">
    <location>
        <begin position="261"/>
        <end position="294"/>
    </location>
</feature>